<evidence type="ECO:0000313" key="10">
    <source>
        <dbReference type="Proteomes" id="UP001324427"/>
    </source>
</evidence>
<feature type="domain" description="Xylanolytic transcriptional activator regulatory" evidence="8">
    <location>
        <begin position="370"/>
        <end position="538"/>
    </location>
</feature>
<comment type="caution">
    <text evidence="9">The sequence shown here is derived from an EMBL/GenBank/DDBJ whole genome shotgun (WGS) entry which is preliminary data.</text>
</comment>
<evidence type="ECO:0000256" key="3">
    <source>
        <dbReference type="ARBA" id="ARBA00023015"/>
    </source>
</evidence>
<evidence type="ECO:0000256" key="5">
    <source>
        <dbReference type="ARBA" id="ARBA00023163"/>
    </source>
</evidence>
<dbReference type="CDD" id="cd12148">
    <property type="entry name" value="fungal_TF_MHR"/>
    <property type="match status" value="1"/>
</dbReference>
<feature type="transmembrane region" description="Helical" evidence="7">
    <location>
        <begin position="139"/>
        <end position="161"/>
    </location>
</feature>
<dbReference type="GO" id="GO:0005886">
    <property type="term" value="C:plasma membrane"/>
    <property type="evidence" value="ECO:0007669"/>
    <property type="project" value="InterPro"/>
</dbReference>
<evidence type="ECO:0000313" key="9">
    <source>
        <dbReference type="EMBL" id="KAK4544252.1"/>
    </source>
</evidence>
<dbReference type="AlphaFoldDB" id="A0AAV9JHD6"/>
<dbReference type="GO" id="GO:0003677">
    <property type="term" value="F:DNA binding"/>
    <property type="evidence" value="ECO:0007669"/>
    <property type="project" value="UniProtKB-KW"/>
</dbReference>
<protein>
    <recommendedName>
        <fullName evidence="8">Xylanolytic transcriptional activator regulatory domain-containing protein</fullName>
    </recommendedName>
</protein>
<keyword evidence="7" id="KW-1133">Transmembrane helix</keyword>
<reference evidence="9 10" key="1">
    <citation type="submission" date="2021-11" db="EMBL/GenBank/DDBJ databases">
        <title>Black yeast isolated from Biological Soil Crust.</title>
        <authorList>
            <person name="Kurbessoian T."/>
        </authorList>
    </citation>
    <scope>NUCLEOTIDE SEQUENCE [LARGE SCALE GENOMIC DNA]</scope>
    <source>
        <strain evidence="9 10">CCFEE 5522</strain>
    </source>
</reference>
<evidence type="ECO:0000259" key="8">
    <source>
        <dbReference type="Pfam" id="PF04082"/>
    </source>
</evidence>
<dbReference type="GO" id="GO:0006351">
    <property type="term" value="P:DNA-templated transcription"/>
    <property type="evidence" value="ECO:0007669"/>
    <property type="project" value="InterPro"/>
</dbReference>
<keyword evidence="10" id="KW-1185">Reference proteome</keyword>
<keyword evidence="2" id="KW-0862">Zinc</keyword>
<dbReference type="GO" id="GO:0009410">
    <property type="term" value="P:response to xenobiotic stimulus"/>
    <property type="evidence" value="ECO:0007669"/>
    <property type="project" value="TreeGrafter"/>
</dbReference>
<evidence type="ECO:0000256" key="4">
    <source>
        <dbReference type="ARBA" id="ARBA00023125"/>
    </source>
</evidence>
<dbReference type="PANTHER" id="PTHR31779:SF4">
    <property type="entry name" value="2-NITROPROPANE DIOXYGENASE FAMILY, PUTATIVE (AFU_ORTHOLOGUE AFUA_2G17430)-RELATED"/>
    <property type="match status" value="1"/>
</dbReference>
<organism evidence="9 10">
    <name type="scientific">Oleoguttula mirabilis</name>
    <dbReference type="NCBI Taxonomy" id="1507867"/>
    <lineage>
        <taxon>Eukaryota</taxon>
        <taxon>Fungi</taxon>
        <taxon>Dikarya</taxon>
        <taxon>Ascomycota</taxon>
        <taxon>Pezizomycotina</taxon>
        <taxon>Dothideomycetes</taxon>
        <taxon>Dothideomycetidae</taxon>
        <taxon>Mycosphaerellales</taxon>
        <taxon>Teratosphaeriaceae</taxon>
        <taxon>Oleoguttula</taxon>
    </lineage>
</organism>
<keyword evidence="7" id="KW-0472">Membrane</keyword>
<keyword evidence="6" id="KW-0539">Nucleus</keyword>
<dbReference type="EMBL" id="JAVFHQ010000026">
    <property type="protein sequence ID" value="KAK4544252.1"/>
    <property type="molecule type" value="Genomic_DNA"/>
</dbReference>
<gene>
    <name evidence="9" type="ORF">LTR36_004462</name>
</gene>
<keyword evidence="4" id="KW-0238">DNA-binding</keyword>
<evidence type="ECO:0000256" key="2">
    <source>
        <dbReference type="ARBA" id="ARBA00022833"/>
    </source>
</evidence>
<dbReference type="GO" id="GO:0008270">
    <property type="term" value="F:zinc ion binding"/>
    <property type="evidence" value="ECO:0007669"/>
    <property type="project" value="InterPro"/>
</dbReference>
<accession>A0AAV9JHD6</accession>
<sequence length="784" mass="84895">MAPRGVASDASSLAGHASSAIHSAGSAAESKATSIESAVQSEATSIQSAAISKANSALAAVETGLVKVVDKVFNGIISELNLTDFYAIHISTTCQGVYKFKNGTDITPGNSSLPGKGTHEHVDSCSAHSALDPMSLVRILYWIAIVFTGAAFLLGIAGIVLTSRKVALWNIIGTAPAFCLFLLASAVTHGIALGAAKLINFVGGDVGIAGYAGHKFLTLTWSVTALLLVNMLLWTLLKVASAHEQHAGPCEYPTTKRTSIVPNGDLPQPPPEPALVELTPPSIIKLQKHPLTAPGARFHHRSILDPVKVRFVRANSAIAFPRILGMDLESESIPRLHSFAWHTGIRAEPAEKTFDLSTLLTWTDVQRLAKVYFKLVNTEFGLLDELDFTEQAATRFTSPAGQSDVDTVVLGVAAIGSFFSPDPHARETEFIFGAADILMQKSITHSPTANNVAAWILRTIYLRLCSRPHGSFLCSSITMHQAEASGLHKEMQTIAVVYPAPPTGDHKLGKTRRRLFWIARALNIILSFEYGRSRVNFDVVTTNKFSPERGSHAHQFVELADILPNDYVDREREPDPPAALGNALTKIEELQSDSAFINLLKADLAFAIYRRLWLMSLTDAKDRAESVISIGKAALAASAALLETRTPWWNVVHAPFQFLCVVLAVGTPKSLSHIQEVMALLHKIALTYDTHMCREAYNQAAALVKMSRKRKEKELDALYSGPEAALFDDPPSVGSSMGMTEAPNLDWAMDLPFDFDIFLNPSLIVSSQQGHGAAETQFNGHLGF</sequence>
<keyword evidence="3" id="KW-0805">Transcription regulation</keyword>
<name>A0AAV9JHD6_9PEZI</name>
<evidence type="ECO:0000256" key="1">
    <source>
        <dbReference type="ARBA" id="ARBA00022723"/>
    </source>
</evidence>
<dbReference type="InterPro" id="IPR007219">
    <property type="entry name" value="XnlR_reg_dom"/>
</dbReference>
<dbReference type="Proteomes" id="UP001324427">
    <property type="component" value="Unassembled WGS sequence"/>
</dbReference>
<keyword evidence="7" id="KW-0812">Transmembrane</keyword>
<dbReference type="GO" id="GO:0003700">
    <property type="term" value="F:DNA-binding transcription factor activity"/>
    <property type="evidence" value="ECO:0007669"/>
    <property type="project" value="TreeGrafter"/>
</dbReference>
<proteinExistence type="predicted"/>
<evidence type="ECO:0000256" key="7">
    <source>
        <dbReference type="SAM" id="Phobius"/>
    </source>
</evidence>
<evidence type="ECO:0000256" key="6">
    <source>
        <dbReference type="ARBA" id="ARBA00023242"/>
    </source>
</evidence>
<keyword evidence="5" id="KW-0804">Transcription</keyword>
<feature type="transmembrane region" description="Helical" evidence="7">
    <location>
        <begin position="167"/>
        <end position="195"/>
    </location>
</feature>
<dbReference type="PANTHER" id="PTHR31779">
    <property type="entry name" value="2-NITROPROPANE DIOXYGENASE FAMILY, PUTATIVE (AFU_ORTHOLOGUE AFUA_2G17430)-RELATED"/>
    <property type="match status" value="1"/>
</dbReference>
<dbReference type="InterPro" id="IPR052478">
    <property type="entry name" value="Metabolite_Synth_Reg"/>
</dbReference>
<keyword evidence="1" id="KW-0479">Metal-binding</keyword>
<dbReference type="Pfam" id="PF04082">
    <property type="entry name" value="Fungal_trans"/>
    <property type="match status" value="1"/>
</dbReference>